<protein>
    <submittedName>
        <fullName evidence="3">Cytochrome c assembly protein</fullName>
    </submittedName>
</protein>
<dbReference type="PANTHER" id="PTHR38034:SF1">
    <property type="entry name" value="INNER MEMBRANE PROTEIN YPJD"/>
    <property type="match status" value="1"/>
</dbReference>
<sequence>MPLRLVAGWFPGGTVYAIIRGTMVISALTVVTTLLYLAATAALGARLLLHEERSPARSTALALAAAAVGTHVVVVGDTTWVDDGLNLSIFSALSLVSWITSTGLVIVSLRQRVEHLGILLWPLSAMAVALTLFAPPEATLDREMAVQIHIVISMTAYATLLAAVLQALILGALDYRLRHRRATGFVRQLPALRTMEKQLFWLITVGFVALTVALGSGFLFFMDRLLEGMMIHKTSLSMASWLAFATLLIGHAVWGWRGQTAIRWTVIGFLALMLGYFGSKFVLELILQQ</sequence>
<feature type="transmembrane region" description="Helical" evidence="1">
    <location>
        <begin position="61"/>
        <end position="81"/>
    </location>
</feature>
<dbReference type="Pfam" id="PF01578">
    <property type="entry name" value="Cytochrom_C_asm"/>
    <property type="match status" value="1"/>
</dbReference>
<dbReference type="STRING" id="349124.Hhal_0445"/>
<reference evidence="4" key="1">
    <citation type="submission" date="2006-12" db="EMBL/GenBank/DDBJ databases">
        <title>Complete sequence of Halorhodospira halophila SL1.</title>
        <authorList>
            <consortium name="US DOE Joint Genome Institute"/>
            <person name="Copeland A."/>
            <person name="Lucas S."/>
            <person name="Lapidus A."/>
            <person name="Barry K."/>
            <person name="Detter J.C."/>
            <person name="Glavina del Rio T."/>
            <person name="Hammon N."/>
            <person name="Israni S."/>
            <person name="Dalin E."/>
            <person name="Tice H."/>
            <person name="Pitluck S."/>
            <person name="Saunders E."/>
            <person name="Brettin T."/>
            <person name="Bruce D."/>
            <person name="Han C."/>
            <person name="Tapia R."/>
            <person name="Schmutz J."/>
            <person name="Larimer F."/>
            <person name="Land M."/>
            <person name="Hauser L."/>
            <person name="Kyrpides N."/>
            <person name="Mikhailova N."/>
            <person name="Hoff W."/>
            <person name="Richardson P."/>
        </authorList>
    </citation>
    <scope>NUCLEOTIDE SEQUENCE [LARGE SCALE GENOMIC DNA]</scope>
    <source>
        <strain evidence="4">DSM 244 / SL1</strain>
    </source>
</reference>
<dbReference type="Proteomes" id="UP000000647">
    <property type="component" value="Chromosome"/>
</dbReference>
<dbReference type="AlphaFoldDB" id="A1WU71"/>
<evidence type="ECO:0000256" key="1">
    <source>
        <dbReference type="SAM" id="Phobius"/>
    </source>
</evidence>
<dbReference type="KEGG" id="hha:Hhal_0445"/>
<feature type="domain" description="Cytochrome c assembly protein" evidence="2">
    <location>
        <begin position="89"/>
        <end position="286"/>
    </location>
</feature>
<feature type="transmembrane region" description="Helical" evidence="1">
    <location>
        <begin position="116"/>
        <end position="134"/>
    </location>
</feature>
<keyword evidence="4" id="KW-1185">Reference proteome</keyword>
<dbReference type="GO" id="GO:0017004">
    <property type="term" value="P:cytochrome complex assembly"/>
    <property type="evidence" value="ECO:0007669"/>
    <property type="project" value="InterPro"/>
</dbReference>
<feature type="transmembrane region" description="Helical" evidence="1">
    <location>
        <begin position="146"/>
        <end position="173"/>
    </location>
</feature>
<dbReference type="PANTHER" id="PTHR38034">
    <property type="entry name" value="INNER MEMBRANE PROTEIN YPJD"/>
    <property type="match status" value="1"/>
</dbReference>
<dbReference type="InterPro" id="IPR052372">
    <property type="entry name" value="YpjD/HemX"/>
</dbReference>
<name>A1WU71_HALHL</name>
<keyword evidence="1" id="KW-0812">Transmembrane</keyword>
<dbReference type="HOGENOM" id="CLU_049710_1_0_6"/>
<accession>A1WU71</accession>
<reference evidence="3 4" key="2">
    <citation type="journal article" date="2013" name="Stand. Genomic Sci.">
        <title>Complete genome sequence of Halorhodospira halophila SL1.</title>
        <authorList>
            <person name="Challacombe J.F."/>
            <person name="Majid S."/>
            <person name="Deole R."/>
            <person name="Brettin T.S."/>
            <person name="Bruce D."/>
            <person name="Delano S.F."/>
            <person name="Detter J.C."/>
            <person name="Gleasner C.D."/>
            <person name="Han C.S."/>
            <person name="Misra M."/>
            <person name="Reitenga K.G."/>
            <person name="Mikhailova N."/>
            <person name="Woyke T."/>
            <person name="Pitluck S."/>
            <person name="Nolan M."/>
            <person name="Land M.L."/>
            <person name="Saunders E."/>
            <person name="Tapia R."/>
            <person name="Lapidus A."/>
            <person name="Ivanova N."/>
            <person name="Hoff W.D."/>
        </authorList>
    </citation>
    <scope>NUCLEOTIDE SEQUENCE [LARGE SCALE GENOMIC DNA]</scope>
    <source>
        <strain evidence="4">DSM 244 / SL1</strain>
    </source>
</reference>
<gene>
    <name evidence="3" type="ordered locus">Hhal_0445</name>
</gene>
<dbReference type="InterPro" id="IPR002541">
    <property type="entry name" value="Cyt_c_assembly"/>
</dbReference>
<feature type="transmembrane region" description="Helical" evidence="1">
    <location>
        <begin position="234"/>
        <end position="254"/>
    </location>
</feature>
<evidence type="ECO:0000313" key="3">
    <source>
        <dbReference type="EMBL" id="ABM61233.1"/>
    </source>
</evidence>
<dbReference type="EMBL" id="CP000544">
    <property type="protein sequence ID" value="ABM61233.1"/>
    <property type="molecule type" value="Genomic_DNA"/>
</dbReference>
<keyword evidence="1" id="KW-1133">Transmembrane helix</keyword>
<dbReference type="eggNOG" id="COG4137">
    <property type="taxonomic scope" value="Bacteria"/>
</dbReference>
<organism evidence="3 4">
    <name type="scientific">Halorhodospira halophila (strain DSM 244 / SL1)</name>
    <name type="common">Ectothiorhodospira halophila (strain DSM 244 / SL1)</name>
    <dbReference type="NCBI Taxonomy" id="349124"/>
    <lineage>
        <taxon>Bacteria</taxon>
        <taxon>Pseudomonadati</taxon>
        <taxon>Pseudomonadota</taxon>
        <taxon>Gammaproteobacteria</taxon>
        <taxon>Chromatiales</taxon>
        <taxon>Ectothiorhodospiraceae</taxon>
        <taxon>Halorhodospira</taxon>
    </lineage>
</organism>
<evidence type="ECO:0000313" key="4">
    <source>
        <dbReference type="Proteomes" id="UP000000647"/>
    </source>
</evidence>
<evidence type="ECO:0000259" key="2">
    <source>
        <dbReference type="Pfam" id="PF01578"/>
    </source>
</evidence>
<dbReference type="GO" id="GO:0005886">
    <property type="term" value="C:plasma membrane"/>
    <property type="evidence" value="ECO:0007669"/>
    <property type="project" value="TreeGrafter"/>
</dbReference>
<keyword evidence="1" id="KW-0472">Membrane</keyword>
<dbReference type="GO" id="GO:0020037">
    <property type="term" value="F:heme binding"/>
    <property type="evidence" value="ECO:0007669"/>
    <property type="project" value="InterPro"/>
</dbReference>
<feature type="transmembrane region" description="Helical" evidence="1">
    <location>
        <begin position="87"/>
        <end position="109"/>
    </location>
</feature>
<feature type="transmembrane region" description="Helical" evidence="1">
    <location>
        <begin position="199"/>
        <end position="222"/>
    </location>
</feature>
<proteinExistence type="predicted"/>
<feature type="transmembrane region" description="Helical" evidence="1">
    <location>
        <begin position="261"/>
        <end position="279"/>
    </location>
</feature>